<dbReference type="PANTHER" id="PTHR43861:SF1">
    <property type="entry name" value="TRANS-ACONITATE 2-METHYLTRANSFERASE"/>
    <property type="match status" value="1"/>
</dbReference>
<dbReference type="GeneID" id="73904561"/>
<feature type="region of interest" description="Disordered" evidence="3">
    <location>
        <begin position="1"/>
        <end position="38"/>
    </location>
</feature>
<dbReference type="EC" id="2.1.1.-" evidence="5"/>
<feature type="compositionally biased region" description="Polar residues" evidence="3">
    <location>
        <begin position="9"/>
        <end position="21"/>
    </location>
</feature>
<keyword evidence="2 5" id="KW-0808">Transferase</keyword>
<dbReference type="RefSeq" id="WP_256531802.1">
    <property type="nucleotide sequence ID" value="NZ_CP101824.1"/>
</dbReference>
<comment type="caution">
    <text evidence="5">The sequence shown here is derived from an EMBL/GenBank/DDBJ whole genome shotgun (WGS) entry which is preliminary data.</text>
</comment>
<dbReference type="SUPFAM" id="SSF53335">
    <property type="entry name" value="S-adenosyl-L-methionine-dependent methyltransferases"/>
    <property type="match status" value="1"/>
</dbReference>
<evidence type="ECO:0000259" key="4">
    <source>
        <dbReference type="Pfam" id="PF13649"/>
    </source>
</evidence>
<feature type="domain" description="Methyltransferase" evidence="4">
    <location>
        <begin position="77"/>
        <end position="173"/>
    </location>
</feature>
<dbReference type="EMBL" id="JBHSAQ010000001">
    <property type="protein sequence ID" value="MFC3957272.1"/>
    <property type="molecule type" value="Genomic_DNA"/>
</dbReference>
<proteinExistence type="predicted"/>
<feature type="compositionally biased region" description="Basic and acidic residues" evidence="3">
    <location>
        <begin position="256"/>
        <end position="281"/>
    </location>
</feature>
<dbReference type="Proteomes" id="UP001595846">
    <property type="component" value="Unassembled WGS sequence"/>
</dbReference>
<dbReference type="GO" id="GO:0032259">
    <property type="term" value="P:methylation"/>
    <property type="evidence" value="ECO:0007669"/>
    <property type="project" value="UniProtKB-KW"/>
</dbReference>
<dbReference type="AlphaFoldDB" id="A0ABD5NJX2"/>
<sequence>MDPRDGSDRTVTSATDGSSDGPTDPRRQPARTQPSATQSFYGRWARPYDLIATWTPGIRAVRRSVAAAALLESGDTVVEFGCGTGANLTHLRDRVGPEGTVVGVDLTRGVLRTARRKTAEFDNVHLIHGDAMRPPFDPAPIEVDAVVATFLVGMLPDAASAVSTWCDLVGPGGRVVLANATPTDHWSGRLLNHAFRLFVVASTPPPTKVRYETDLTARLEDSVAAAHGRLHDRSRAVIDSRQALGFVRLTGGIVGDDGRRPRPTGRDAIDGDERHAAERTGRPGSNKGV</sequence>
<name>A0ABD5NJX2_9EURY</name>
<dbReference type="Gene3D" id="3.40.50.150">
    <property type="entry name" value="Vaccinia Virus protein VP39"/>
    <property type="match status" value="1"/>
</dbReference>
<dbReference type="GO" id="GO:0008168">
    <property type="term" value="F:methyltransferase activity"/>
    <property type="evidence" value="ECO:0007669"/>
    <property type="project" value="UniProtKB-KW"/>
</dbReference>
<evidence type="ECO:0000256" key="1">
    <source>
        <dbReference type="ARBA" id="ARBA00022603"/>
    </source>
</evidence>
<evidence type="ECO:0000256" key="3">
    <source>
        <dbReference type="SAM" id="MobiDB-lite"/>
    </source>
</evidence>
<evidence type="ECO:0000256" key="2">
    <source>
        <dbReference type="ARBA" id="ARBA00022679"/>
    </source>
</evidence>
<dbReference type="PANTHER" id="PTHR43861">
    <property type="entry name" value="TRANS-ACONITATE 2-METHYLTRANSFERASE-RELATED"/>
    <property type="match status" value="1"/>
</dbReference>
<dbReference type="Pfam" id="PF13649">
    <property type="entry name" value="Methyltransf_25"/>
    <property type="match status" value="1"/>
</dbReference>
<feature type="region of interest" description="Disordered" evidence="3">
    <location>
        <begin position="255"/>
        <end position="289"/>
    </location>
</feature>
<evidence type="ECO:0000313" key="6">
    <source>
        <dbReference type="Proteomes" id="UP001595846"/>
    </source>
</evidence>
<gene>
    <name evidence="5" type="ORF">ACFOUR_02640</name>
</gene>
<reference evidence="5 6" key="1">
    <citation type="journal article" date="2019" name="Int. J. Syst. Evol. Microbiol.">
        <title>The Global Catalogue of Microorganisms (GCM) 10K type strain sequencing project: providing services to taxonomists for standard genome sequencing and annotation.</title>
        <authorList>
            <consortium name="The Broad Institute Genomics Platform"/>
            <consortium name="The Broad Institute Genome Sequencing Center for Infectious Disease"/>
            <person name="Wu L."/>
            <person name="Ma J."/>
        </authorList>
    </citation>
    <scope>NUCLEOTIDE SEQUENCE [LARGE SCALE GENOMIC DNA]</scope>
    <source>
        <strain evidence="5 6">IBRC-M 10256</strain>
    </source>
</reference>
<keyword evidence="6" id="KW-1185">Reference proteome</keyword>
<accession>A0ABD5NJX2</accession>
<protein>
    <submittedName>
        <fullName evidence="5">Class I SAM-dependent methyltransferase</fullName>
        <ecNumber evidence="5">2.1.1.-</ecNumber>
    </submittedName>
</protein>
<dbReference type="CDD" id="cd02440">
    <property type="entry name" value="AdoMet_MTases"/>
    <property type="match status" value="1"/>
</dbReference>
<dbReference type="InterPro" id="IPR041698">
    <property type="entry name" value="Methyltransf_25"/>
</dbReference>
<evidence type="ECO:0000313" key="5">
    <source>
        <dbReference type="EMBL" id="MFC3957272.1"/>
    </source>
</evidence>
<keyword evidence="1 5" id="KW-0489">Methyltransferase</keyword>
<organism evidence="5 6">
    <name type="scientific">Halovivax cerinus</name>
    <dbReference type="NCBI Taxonomy" id="1487865"/>
    <lineage>
        <taxon>Archaea</taxon>
        <taxon>Methanobacteriati</taxon>
        <taxon>Methanobacteriota</taxon>
        <taxon>Stenosarchaea group</taxon>
        <taxon>Halobacteria</taxon>
        <taxon>Halobacteriales</taxon>
        <taxon>Natrialbaceae</taxon>
        <taxon>Halovivax</taxon>
    </lineage>
</organism>
<dbReference type="InterPro" id="IPR029063">
    <property type="entry name" value="SAM-dependent_MTases_sf"/>
</dbReference>